<evidence type="ECO:0000313" key="2">
    <source>
        <dbReference type="Proteomes" id="UP001231649"/>
    </source>
</evidence>
<keyword evidence="2" id="KW-1185">Reference proteome</keyword>
<sequence>MWLKFLIVLNIILLHFAISEDVGDSCMTNDPALEGTCAKVSMCEAALMEIRKKKFHQYERCGFDGFEEVVCCPHTTNKFGDETRMKTDRIAERECQKIMATSIPALDLYIIGGELASLGEFPHMVALGYDRGDGYEFDCGGSVLSPTFVLSAAHCIDTLDRIQPSVIRGGVVEIGGKEFNPNTDDRIAEIITNPRYTRKEKYHDLALIRLERPLQFSSNLNAICLETNDADPTEPLTITGWGKTSNTRDTRSNLLLKANVTAVSRNTCTESYTNWRKLPTGISPDQMCAGDPLGKKDTCQGDSGGPLQSVTAQGMNRLVGVTSFGRGCGSPVPGVYTRVSRYLDWIESVVWPNA</sequence>
<organism evidence="1 2">
    <name type="scientific">Mythimna loreyi</name>
    <dbReference type="NCBI Taxonomy" id="667449"/>
    <lineage>
        <taxon>Eukaryota</taxon>
        <taxon>Metazoa</taxon>
        <taxon>Ecdysozoa</taxon>
        <taxon>Arthropoda</taxon>
        <taxon>Hexapoda</taxon>
        <taxon>Insecta</taxon>
        <taxon>Pterygota</taxon>
        <taxon>Neoptera</taxon>
        <taxon>Endopterygota</taxon>
        <taxon>Lepidoptera</taxon>
        <taxon>Glossata</taxon>
        <taxon>Ditrysia</taxon>
        <taxon>Noctuoidea</taxon>
        <taxon>Noctuidae</taxon>
        <taxon>Noctuinae</taxon>
        <taxon>Hadenini</taxon>
        <taxon>Mythimna</taxon>
    </lineage>
</organism>
<dbReference type="Proteomes" id="UP001231649">
    <property type="component" value="Chromosome 16"/>
</dbReference>
<reference evidence="1" key="1">
    <citation type="submission" date="2023-03" db="EMBL/GenBank/DDBJ databases">
        <title>Chromosome-level genomes of two armyworms, Mythimna separata and Mythimna loreyi, provide insights into the biosynthesis and reception of sex pheromones.</title>
        <authorList>
            <person name="Zhao H."/>
        </authorList>
    </citation>
    <scope>NUCLEOTIDE SEQUENCE</scope>
    <source>
        <strain evidence="1">BeijingLab</strain>
    </source>
</reference>
<protein>
    <submittedName>
        <fullName evidence="1">Uncharacterized protein</fullName>
    </submittedName>
</protein>
<name>A0ACC2QR15_9NEOP</name>
<proteinExistence type="predicted"/>
<dbReference type="EMBL" id="CM056792">
    <property type="protein sequence ID" value="KAJ8721999.1"/>
    <property type="molecule type" value="Genomic_DNA"/>
</dbReference>
<comment type="caution">
    <text evidence="1">The sequence shown here is derived from an EMBL/GenBank/DDBJ whole genome shotgun (WGS) entry which is preliminary data.</text>
</comment>
<gene>
    <name evidence="1" type="ORF">PYW08_004401</name>
</gene>
<accession>A0ACC2QR15</accession>
<evidence type="ECO:0000313" key="1">
    <source>
        <dbReference type="EMBL" id="KAJ8721999.1"/>
    </source>
</evidence>